<feature type="transmembrane region" description="Helical" evidence="6">
    <location>
        <begin position="387"/>
        <end position="408"/>
    </location>
</feature>
<sequence>MDMPHDKERYPREEGNGADLEREATLNFEQPFPDLSHEPSHQVRELNRATLIATEWTGPDDPDNPRNFSLTIRVLSTAAVTMLAFVGTFAGSIYSGSEDEIMRVFDIGEEVANLPLALYNLGLAFGPLIGAPLSETYGRKIVFITTTPIFALFTLGGGFSKTIYSLVICRFFAGVFAAPAISNASSTINDFTAGRYRAISLAFYFSLPIFGASFGPLVGGLVTQAMNWRWTFWITLFCLIAFYIPVLCTRETYKRRILEKRAKKLGLDETFSRRRTGPEMARYFLTVLLLRPMHMLCTEPIVTMVCLYNGFLYGLTYAFVVAVPWIYKQYYGFGTTAQSLSFLGLCVGSLMGPIPLIIIDLYFYQPRLKRWRQNHDASEQLPPENRLMPAMSASFMLSAALFIFAWTAEYRVHWIVPIIFQAIINLCSLMVYSGANTFMLDAYGPLYGASASGAAMLTRYAFSTAFPLFALQMYRGLGVGWATSLLAFLALVLAPIPFMFYKYGERMRKRSRYETSS</sequence>
<dbReference type="GO" id="GO:0000297">
    <property type="term" value="F:spermine transmembrane transporter activity"/>
    <property type="evidence" value="ECO:0007669"/>
    <property type="project" value="TreeGrafter"/>
</dbReference>
<dbReference type="InterPro" id="IPR020846">
    <property type="entry name" value="MFS_dom"/>
</dbReference>
<dbReference type="Proteomes" id="UP000799441">
    <property type="component" value="Unassembled WGS sequence"/>
</dbReference>
<feature type="transmembrane region" description="Helical" evidence="6">
    <location>
        <begin position="339"/>
        <end position="363"/>
    </location>
</feature>
<evidence type="ECO:0000256" key="2">
    <source>
        <dbReference type="ARBA" id="ARBA00022692"/>
    </source>
</evidence>
<feature type="transmembrane region" description="Helical" evidence="6">
    <location>
        <begin position="74"/>
        <end position="96"/>
    </location>
</feature>
<feature type="transmembrane region" description="Helical" evidence="6">
    <location>
        <begin position="414"/>
        <end position="434"/>
    </location>
</feature>
<keyword evidence="9" id="KW-1185">Reference proteome</keyword>
<evidence type="ECO:0000256" key="3">
    <source>
        <dbReference type="ARBA" id="ARBA00022989"/>
    </source>
</evidence>
<feature type="transmembrane region" description="Helical" evidence="6">
    <location>
        <begin position="481"/>
        <end position="501"/>
    </location>
</feature>
<feature type="transmembrane region" description="Helical" evidence="6">
    <location>
        <begin position="201"/>
        <end position="222"/>
    </location>
</feature>
<evidence type="ECO:0000256" key="1">
    <source>
        <dbReference type="ARBA" id="ARBA00004141"/>
    </source>
</evidence>
<keyword evidence="4 6" id="KW-0472">Membrane</keyword>
<feature type="transmembrane region" description="Helical" evidence="6">
    <location>
        <begin position="228"/>
        <end position="248"/>
    </location>
</feature>
<evidence type="ECO:0000313" key="8">
    <source>
        <dbReference type="EMBL" id="KAF2726030.1"/>
    </source>
</evidence>
<comment type="caution">
    <text evidence="8">The sequence shown here is derived from an EMBL/GenBank/DDBJ whole genome shotgun (WGS) entry which is preliminary data.</text>
</comment>
<feature type="compositionally biased region" description="Basic and acidic residues" evidence="5">
    <location>
        <begin position="1"/>
        <end position="24"/>
    </location>
</feature>
<proteinExistence type="predicted"/>
<dbReference type="PROSITE" id="PS50850">
    <property type="entry name" value="MFS"/>
    <property type="match status" value="1"/>
</dbReference>
<dbReference type="AlphaFoldDB" id="A0A9P4UVC5"/>
<accession>A0A9P4UVC5</accession>
<feature type="transmembrane region" description="Helical" evidence="6">
    <location>
        <begin position="163"/>
        <end position="181"/>
    </location>
</feature>
<feature type="transmembrane region" description="Helical" evidence="6">
    <location>
        <begin position="116"/>
        <end position="134"/>
    </location>
</feature>
<name>A0A9P4UVC5_9PEZI</name>
<evidence type="ECO:0000259" key="7">
    <source>
        <dbReference type="PROSITE" id="PS50850"/>
    </source>
</evidence>
<feature type="transmembrane region" description="Helical" evidence="6">
    <location>
        <begin position="301"/>
        <end position="327"/>
    </location>
</feature>
<evidence type="ECO:0000256" key="5">
    <source>
        <dbReference type="SAM" id="MobiDB-lite"/>
    </source>
</evidence>
<dbReference type="InterPro" id="IPR036259">
    <property type="entry name" value="MFS_trans_sf"/>
</dbReference>
<dbReference type="Gene3D" id="1.20.1250.20">
    <property type="entry name" value="MFS general substrate transporter like domains"/>
    <property type="match status" value="1"/>
</dbReference>
<comment type="subcellular location">
    <subcellularLocation>
        <location evidence="1">Membrane</location>
        <topology evidence="1">Multi-pass membrane protein</topology>
    </subcellularLocation>
</comment>
<evidence type="ECO:0000256" key="4">
    <source>
        <dbReference type="ARBA" id="ARBA00023136"/>
    </source>
</evidence>
<feature type="domain" description="Major facilitator superfamily (MFS) profile" evidence="7">
    <location>
        <begin position="76"/>
        <end position="517"/>
    </location>
</feature>
<keyword evidence="3 6" id="KW-1133">Transmembrane helix</keyword>
<dbReference type="Pfam" id="PF07690">
    <property type="entry name" value="MFS_1"/>
    <property type="match status" value="1"/>
</dbReference>
<evidence type="ECO:0000313" key="9">
    <source>
        <dbReference type="Proteomes" id="UP000799441"/>
    </source>
</evidence>
<dbReference type="PANTHER" id="PTHR23502">
    <property type="entry name" value="MAJOR FACILITATOR SUPERFAMILY"/>
    <property type="match status" value="1"/>
</dbReference>
<evidence type="ECO:0000256" key="6">
    <source>
        <dbReference type="SAM" id="Phobius"/>
    </source>
</evidence>
<dbReference type="PANTHER" id="PTHR23502:SF38">
    <property type="entry name" value="POLYAMINE TRANSPORTER 4"/>
    <property type="match status" value="1"/>
</dbReference>
<reference evidence="8" key="1">
    <citation type="journal article" date="2020" name="Stud. Mycol.">
        <title>101 Dothideomycetes genomes: a test case for predicting lifestyles and emergence of pathogens.</title>
        <authorList>
            <person name="Haridas S."/>
            <person name="Albert R."/>
            <person name="Binder M."/>
            <person name="Bloem J."/>
            <person name="Labutti K."/>
            <person name="Salamov A."/>
            <person name="Andreopoulos B."/>
            <person name="Baker S."/>
            <person name="Barry K."/>
            <person name="Bills G."/>
            <person name="Bluhm B."/>
            <person name="Cannon C."/>
            <person name="Castanera R."/>
            <person name="Culley D."/>
            <person name="Daum C."/>
            <person name="Ezra D."/>
            <person name="Gonzalez J."/>
            <person name="Henrissat B."/>
            <person name="Kuo A."/>
            <person name="Liang C."/>
            <person name="Lipzen A."/>
            <person name="Lutzoni F."/>
            <person name="Magnuson J."/>
            <person name="Mondo S."/>
            <person name="Nolan M."/>
            <person name="Ohm R."/>
            <person name="Pangilinan J."/>
            <person name="Park H.-J."/>
            <person name="Ramirez L."/>
            <person name="Alfaro M."/>
            <person name="Sun H."/>
            <person name="Tritt A."/>
            <person name="Yoshinaga Y."/>
            <person name="Zwiers L.-H."/>
            <person name="Turgeon B."/>
            <person name="Goodwin S."/>
            <person name="Spatafora J."/>
            <person name="Crous P."/>
            <person name="Grigoriev I."/>
        </authorList>
    </citation>
    <scope>NUCLEOTIDE SEQUENCE</scope>
    <source>
        <strain evidence="8">CBS 116435</strain>
    </source>
</reference>
<dbReference type="OrthoDB" id="3936150at2759"/>
<dbReference type="CDD" id="cd17323">
    <property type="entry name" value="MFS_Tpo1_MDR_like"/>
    <property type="match status" value="1"/>
</dbReference>
<gene>
    <name evidence="8" type="ORF">K431DRAFT_280749</name>
</gene>
<dbReference type="EMBL" id="MU003766">
    <property type="protein sequence ID" value="KAF2726030.1"/>
    <property type="molecule type" value="Genomic_DNA"/>
</dbReference>
<feature type="region of interest" description="Disordered" evidence="5">
    <location>
        <begin position="1"/>
        <end position="25"/>
    </location>
</feature>
<protein>
    <submittedName>
        <fullName evidence="8">Bicyclomycin resistance protein</fullName>
    </submittedName>
</protein>
<keyword evidence="2 6" id="KW-0812">Transmembrane</keyword>
<organism evidence="8 9">
    <name type="scientific">Polychaeton citri CBS 116435</name>
    <dbReference type="NCBI Taxonomy" id="1314669"/>
    <lineage>
        <taxon>Eukaryota</taxon>
        <taxon>Fungi</taxon>
        <taxon>Dikarya</taxon>
        <taxon>Ascomycota</taxon>
        <taxon>Pezizomycotina</taxon>
        <taxon>Dothideomycetes</taxon>
        <taxon>Dothideomycetidae</taxon>
        <taxon>Capnodiales</taxon>
        <taxon>Capnodiaceae</taxon>
        <taxon>Polychaeton</taxon>
    </lineage>
</organism>
<feature type="transmembrane region" description="Helical" evidence="6">
    <location>
        <begin position="446"/>
        <end position="469"/>
    </location>
</feature>
<feature type="transmembrane region" description="Helical" evidence="6">
    <location>
        <begin position="141"/>
        <end position="157"/>
    </location>
</feature>
<dbReference type="InterPro" id="IPR011701">
    <property type="entry name" value="MFS"/>
</dbReference>
<dbReference type="SUPFAM" id="SSF103473">
    <property type="entry name" value="MFS general substrate transporter"/>
    <property type="match status" value="1"/>
</dbReference>
<dbReference type="GO" id="GO:0005886">
    <property type="term" value="C:plasma membrane"/>
    <property type="evidence" value="ECO:0007669"/>
    <property type="project" value="TreeGrafter"/>
</dbReference>
<dbReference type="GO" id="GO:0015606">
    <property type="term" value="F:spermidine transmembrane transporter activity"/>
    <property type="evidence" value="ECO:0007669"/>
    <property type="project" value="TreeGrafter"/>
</dbReference>